<dbReference type="InterPro" id="IPR036249">
    <property type="entry name" value="Thioredoxin-like_sf"/>
</dbReference>
<dbReference type="PROSITE" id="PS51352">
    <property type="entry name" value="THIOREDOXIN_2"/>
    <property type="match status" value="1"/>
</dbReference>
<dbReference type="PANTHER" id="PTHR46135:SF3">
    <property type="entry name" value="NME_NM23 FAMILY MEMBER 8"/>
    <property type="match status" value="1"/>
</dbReference>
<dbReference type="SUPFAM" id="SSF52833">
    <property type="entry name" value="Thioredoxin-like"/>
    <property type="match status" value="1"/>
</dbReference>
<organism evidence="2">
    <name type="scientific">Chlamydomonas euryale</name>
    <dbReference type="NCBI Taxonomy" id="1486919"/>
    <lineage>
        <taxon>Eukaryota</taxon>
        <taxon>Viridiplantae</taxon>
        <taxon>Chlorophyta</taxon>
        <taxon>core chlorophytes</taxon>
        <taxon>Chlorophyceae</taxon>
        <taxon>CS clade</taxon>
        <taxon>Chlamydomonadales</taxon>
        <taxon>Chlamydomonadaceae</taxon>
        <taxon>Chlamydomonas</taxon>
    </lineage>
</organism>
<accession>A0A7R9W070</accession>
<protein>
    <recommendedName>
        <fullName evidence="1">Thioredoxin domain-containing protein</fullName>
    </recommendedName>
</protein>
<dbReference type="Pfam" id="PF00085">
    <property type="entry name" value="Thioredoxin"/>
    <property type="match status" value="1"/>
</dbReference>
<sequence>MAGLAPKQPPLQTDIDDDDLLEEKLTSKGLKVVELYSEWCGPCRSVLPTFRRIRVDRDDIAALEFLTVNVDKVSFLDAAVEHRGKSQPMFILFRNGAPKTRIEGADAPKLNSEILTWTPPNAEMDDLEDNPLYIAKQERERIARGELPKEKKVVKKK</sequence>
<dbReference type="PROSITE" id="PS00194">
    <property type="entry name" value="THIOREDOXIN_1"/>
    <property type="match status" value="1"/>
</dbReference>
<dbReference type="AlphaFoldDB" id="A0A7R9W070"/>
<name>A0A7R9W070_9CHLO</name>
<evidence type="ECO:0000259" key="1">
    <source>
        <dbReference type="PROSITE" id="PS51352"/>
    </source>
</evidence>
<dbReference type="Gene3D" id="3.40.30.10">
    <property type="entry name" value="Glutaredoxin"/>
    <property type="match status" value="1"/>
</dbReference>
<dbReference type="InterPro" id="IPR051766">
    <property type="entry name" value="TXND_domain-containing"/>
</dbReference>
<dbReference type="InterPro" id="IPR013766">
    <property type="entry name" value="Thioredoxin_domain"/>
</dbReference>
<proteinExistence type="predicted"/>
<feature type="domain" description="Thioredoxin" evidence="1">
    <location>
        <begin position="1"/>
        <end position="129"/>
    </location>
</feature>
<evidence type="ECO:0000313" key="2">
    <source>
        <dbReference type="EMBL" id="CAD8309344.1"/>
    </source>
</evidence>
<dbReference type="InterPro" id="IPR017937">
    <property type="entry name" value="Thioredoxin_CS"/>
</dbReference>
<dbReference type="EMBL" id="HBEC01043202">
    <property type="protein sequence ID" value="CAD8309344.1"/>
    <property type="molecule type" value="Transcribed_RNA"/>
</dbReference>
<dbReference type="PANTHER" id="PTHR46135">
    <property type="entry name" value="NME/NM23 FAMILY MEMBER 8"/>
    <property type="match status" value="1"/>
</dbReference>
<gene>
    <name evidence="2" type="ORF">CEUR00632_LOCUS20129</name>
</gene>
<reference evidence="2" key="1">
    <citation type="submission" date="2021-01" db="EMBL/GenBank/DDBJ databases">
        <authorList>
            <person name="Corre E."/>
            <person name="Pelletier E."/>
            <person name="Niang G."/>
            <person name="Scheremetjew M."/>
            <person name="Finn R."/>
            <person name="Kale V."/>
            <person name="Holt S."/>
            <person name="Cochrane G."/>
            <person name="Meng A."/>
            <person name="Brown T."/>
            <person name="Cohen L."/>
        </authorList>
    </citation>
    <scope>NUCLEOTIDE SEQUENCE</scope>
    <source>
        <strain evidence="2">CCMP219</strain>
    </source>
</reference>